<protein>
    <submittedName>
        <fullName evidence="4">Precorrin-6A reductase</fullName>
    </submittedName>
</protein>
<evidence type="ECO:0000256" key="3">
    <source>
        <dbReference type="ARBA" id="ARBA00023002"/>
    </source>
</evidence>
<dbReference type="PANTHER" id="PTHR36925">
    <property type="entry name" value="COBALT-PRECORRIN-6A REDUCTASE"/>
    <property type="match status" value="1"/>
</dbReference>
<dbReference type="PANTHER" id="PTHR36925:SF1">
    <property type="entry name" value="COBALT-PRECORRIN-6A REDUCTASE"/>
    <property type="match status" value="1"/>
</dbReference>
<sequence>MQILILGGTSEARQLCQALESRHGHHIIFSLAGVTNSALPVPSEKRIGGFGGVDGLTTYLGANGIDAVIDATHPFAAQMSRHAVEAAKRCALPLLRLSRPAWKASPGARWRHVDSIDAVPAVLGETPRHVFLTTGRKDLAPFMMTPHRYLLRSIETPTLSLPPRTTLILARGPFSLDDEIALMTQHGIECLVTKNAGSDATAAKLDAARQLDLEVIMVDRPVLPPAQECESVGEALDWVAQNARQGTRRSV</sequence>
<comment type="pathway">
    <text evidence="1">Cofactor biosynthesis; adenosylcobalamin biosynthesis.</text>
</comment>
<reference evidence="5" key="1">
    <citation type="journal article" date="2019" name="Int. J. Syst. Evol. Microbiol.">
        <title>The Global Catalogue of Microorganisms (GCM) 10K type strain sequencing project: providing services to taxonomists for standard genome sequencing and annotation.</title>
        <authorList>
            <consortium name="The Broad Institute Genomics Platform"/>
            <consortium name="The Broad Institute Genome Sequencing Center for Infectious Disease"/>
            <person name="Wu L."/>
            <person name="Ma J."/>
        </authorList>
    </citation>
    <scope>NUCLEOTIDE SEQUENCE [LARGE SCALE GENOMIC DNA]</scope>
    <source>
        <strain evidence="5">CCM 7132</strain>
    </source>
</reference>
<comment type="caution">
    <text evidence="4">The sequence shown here is derived from an EMBL/GenBank/DDBJ whole genome shotgun (WGS) entry which is preliminary data.</text>
</comment>
<name>A0ABQ1MAA2_9PROT</name>
<accession>A0ABQ1MAA2</accession>
<keyword evidence="2" id="KW-0169">Cobalamin biosynthesis</keyword>
<organism evidence="4 5">
    <name type="scientific">Asaia siamensis</name>
    <dbReference type="NCBI Taxonomy" id="110479"/>
    <lineage>
        <taxon>Bacteria</taxon>
        <taxon>Pseudomonadati</taxon>
        <taxon>Pseudomonadota</taxon>
        <taxon>Alphaproteobacteria</taxon>
        <taxon>Acetobacterales</taxon>
        <taxon>Acetobacteraceae</taxon>
        <taxon>Asaia</taxon>
    </lineage>
</organism>
<gene>
    <name evidence="4" type="primary">cobK</name>
    <name evidence="4" type="ORF">GCM10007207_21570</name>
</gene>
<evidence type="ECO:0000256" key="1">
    <source>
        <dbReference type="ARBA" id="ARBA00004953"/>
    </source>
</evidence>
<dbReference type="NCBIfam" id="NF005968">
    <property type="entry name" value="PRK08057.1-2"/>
    <property type="match status" value="1"/>
</dbReference>
<dbReference type="EMBL" id="BMCH01000005">
    <property type="protein sequence ID" value="GGC35682.1"/>
    <property type="molecule type" value="Genomic_DNA"/>
</dbReference>
<proteinExistence type="predicted"/>
<evidence type="ECO:0000313" key="4">
    <source>
        <dbReference type="EMBL" id="GGC35682.1"/>
    </source>
</evidence>
<dbReference type="NCBIfam" id="TIGR00715">
    <property type="entry name" value="precor6x_red"/>
    <property type="match status" value="1"/>
</dbReference>
<evidence type="ECO:0000313" key="5">
    <source>
        <dbReference type="Proteomes" id="UP000637769"/>
    </source>
</evidence>
<dbReference type="RefSeq" id="WP_188426775.1">
    <property type="nucleotide sequence ID" value="NZ_BMCH01000005.1"/>
</dbReference>
<evidence type="ECO:0000256" key="2">
    <source>
        <dbReference type="ARBA" id="ARBA00022573"/>
    </source>
</evidence>
<dbReference type="PROSITE" id="PS51014">
    <property type="entry name" value="COBK_CBIJ"/>
    <property type="match status" value="1"/>
</dbReference>
<keyword evidence="3" id="KW-0560">Oxidoreductase</keyword>
<keyword evidence="5" id="KW-1185">Reference proteome</keyword>
<dbReference type="Proteomes" id="UP000637769">
    <property type="component" value="Unassembled WGS sequence"/>
</dbReference>
<dbReference type="InterPro" id="IPR003723">
    <property type="entry name" value="Precorrin-6x_reduct"/>
</dbReference>
<dbReference type="Pfam" id="PF02571">
    <property type="entry name" value="CbiJ"/>
    <property type="match status" value="1"/>
</dbReference>